<feature type="modified residue" description="N6-(pyridoxal phosphate)lysine" evidence="11">
    <location>
        <position position="213"/>
    </location>
</feature>
<dbReference type="PIRSF" id="PIRSF001434">
    <property type="entry name" value="CGS"/>
    <property type="match status" value="1"/>
</dbReference>
<evidence type="ECO:0000256" key="12">
    <source>
        <dbReference type="RuleBase" id="RU362118"/>
    </source>
</evidence>
<dbReference type="PANTHER" id="PTHR11808:SF80">
    <property type="entry name" value="CYSTATHIONINE GAMMA-LYASE"/>
    <property type="match status" value="1"/>
</dbReference>
<dbReference type="Proteomes" id="UP000199695">
    <property type="component" value="Unassembled WGS sequence"/>
</dbReference>
<proteinExistence type="inferred from homology"/>
<protein>
    <recommendedName>
        <fullName evidence="4">L-methionine gamma-lyase</fullName>
        <ecNumber evidence="3">4.4.1.11</ecNumber>
        <ecNumber evidence="7">4.4.1.2</ecNumber>
    </recommendedName>
    <alternativeName>
        <fullName evidence="8">Homocysteine desulfhydrase</fullName>
    </alternativeName>
</protein>
<dbReference type="EC" id="4.4.1.2" evidence="7"/>
<organism evidence="13 14">
    <name type="scientific">Lihuaxuella thermophila</name>
    <dbReference type="NCBI Taxonomy" id="1173111"/>
    <lineage>
        <taxon>Bacteria</taxon>
        <taxon>Bacillati</taxon>
        <taxon>Bacillota</taxon>
        <taxon>Bacilli</taxon>
        <taxon>Bacillales</taxon>
        <taxon>Thermoactinomycetaceae</taxon>
        <taxon>Lihuaxuella</taxon>
    </lineage>
</organism>
<dbReference type="Gene3D" id="3.90.1150.10">
    <property type="entry name" value="Aspartate Aminotransferase, domain 1"/>
    <property type="match status" value="1"/>
</dbReference>
<dbReference type="OrthoDB" id="9803887at2"/>
<dbReference type="NCBIfam" id="TIGR01328">
    <property type="entry name" value="met_gam_lyase"/>
    <property type="match status" value="1"/>
</dbReference>
<dbReference type="RefSeq" id="WP_089965076.1">
    <property type="nucleotide sequence ID" value="NZ_FOCQ01000002.1"/>
</dbReference>
<dbReference type="PANTHER" id="PTHR11808">
    <property type="entry name" value="TRANS-SULFURATION ENZYME FAMILY MEMBER"/>
    <property type="match status" value="1"/>
</dbReference>
<accession>A0A1H8BFT3</accession>
<reference evidence="13 14" key="1">
    <citation type="submission" date="2016-10" db="EMBL/GenBank/DDBJ databases">
        <authorList>
            <person name="de Groot N.N."/>
        </authorList>
    </citation>
    <scope>NUCLEOTIDE SEQUENCE [LARGE SCALE GENOMIC DNA]</scope>
    <source>
        <strain evidence="13 14">DSM 46701</strain>
    </source>
</reference>
<dbReference type="GO" id="GO:0030170">
    <property type="term" value="F:pyridoxal phosphate binding"/>
    <property type="evidence" value="ECO:0007669"/>
    <property type="project" value="InterPro"/>
</dbReference>
<evidence type="ECO:0000313" key="13">
    <source>
        <dbReference type="EMBL" id="SEM81642.1"/>
    </source>
</evidence>
<dbReference type="SUPFAM" id="SSF53383">
    <property type="entry name" value="PLP-dependent transferases"/>
    <property type="match status" value="1"/>
</dbReference>
<keyword evidence="6 13" id="KW-0456">Lyase</keyword>
<dbReference type="InterPro" id="IPR000277">
    <property type="entry name" value="Cys/Met-Metab_PyrdxlP-dep_enz"/>
</dbReference>
<dbReference type="InterPro" id="IPR006237">
    <property type="entry name" value="L-Met_gamma_lys"/>
</dbReference>
<name>A0A1H8BFT3_9BACL</name>
<evidence type="ECO:0000256" key="8">
    <source>
        <dbReference type="ARBA" id="ARBA00047199"/>
    </source>
</evidence>
<keyword evidence="5 11" id="KW-0663">Pyridoxal phosphate</keyword>
<evidence type="ECO:0000256" key="1">
    <source>
        <dbReference type="ARBA" id="ARBA00001933"/>
    </source>
</evidence>
<dbReference type="EC" id="4.4.1.11" evidence="3"/>
<evidence type="ECO:0000256" key="11">
    <source>
        <dbReference type="PIRSR" id="PIRSR001434-2"/>
    </source>
</evidence>
<dbReference type="EMBL" id="FOCQ01000002">
    <property type="protein sequence ID" value="SEM81642.1"/>
    <property type="molecule type" value="Genomic_DNA"/>
</dbReference>
<dbReference type="InterPro" id="IPR015422">
    <property type="entry name" value="PyrdxlP-dep_Trfase_small"/>
</dbReference>
<comment type="catalytic activity">
    <reaction evidence="10">
        <text>L-methionine + H2O = methanethiol + 2-oxobutanoate + NH4(+)</text>
        <dbReference type="Rhea" id="RHEA:23800"/>
        <dbReference type="ChEBI" id="CHEBI:15377"/>
        <dbReference type="ChEBI" id="CHEBI:16007"/>
        <dbReference type="ChEBI" id="CHEBI:16763"/>
        <dbReference type="ChEBI" id="CHEBI:28938"/>
        <dbReference type="ChEBI" id="CHEBI:57844"/>
        <dbReference type="EC" id="4.4.1.11"/>
    </reaction>
    <physiologicalReaction direction="left-to-right" evidence="10">
        <dbReference type="Rhea" id="RHEA:23801"/>
    </physiologicalReaction>
</comment>
<evidence type="ECO:0000256" key="6">
    <source>
        <dbReference type="ARBA" id="ARBA00023239"/>
    </source>
</evidence>
<evidence type="ECO:0000256" key="7">
    <source>
        <dbReference type="ARBA" id="ARBA00047175"/>
    </source>
</evidence>
<dbReference type="CDD" id="cd00614">
    <property type="entry name" value="CGS_like"/>
    <property type="match status" value="1"/>
</dbReference>
<comment type="similarity">
    <text evidence="2">Belongs to the trans-sulfuration enzymes family. L-methionine gamma-lyase subfamily.</text>
</comment>
<dbReference type="InterPro" id="IPR015421">
    <property type="entry name" value="PyrdxlP-dep_Trfase_major"/>
</dbReference>
<evidence type="ECO:0000256" key="9">
    <source>
        <dbReference type="ARBA" id="ARBA00048780"/>
    </source>
</evidence>
<sequence length="398" mass="43395">MRVNQPGAEYGRSTQAIHAGYDRDPATGALAVPIYQTSTFVFSSVAEGAKRFAGEESGYIYSRLGNPTVHVLEQKVAALEKAEAALAFASGMAAVSAVLLGLVRTGDYILCSKGLYGCTYGLLRLLRERFGVDYSLCHMKDEQEVIHSLQPNTRIIYVETPVNPTMELVDLRMIAKVGKERGIYTVVDNTFMSPYLQRPIELGCDLVIHSATKYIGGHGDVVAGIAAGPQKLMDEIRMTTQKDMGGILAPMDAYLLIRGLKTLGVRMDRHCENAQKVAEFLCAHPKVAQVFYPGLPGFPQYELAKKQMDGFGGCLSFELKGGLDAGIRMMNRLSLCKRAVSLGDVDTLIQHPASMTHSIVPAEERRKMGITDGLIRLSVGIEDVEDLIGDLEQALTFA</sequence>
<dbReference type="GO" id="GO:0047982">
    <property type="term" value="F:homocysteine desulfhydrase activity"/>
    <property type="evidence" value="ECO:0007669"/>
    <property type="project" value="UniProtKB-EC"/>
</dbReference>
<dbReference type="FunFam" id="3.90.1150.10:FF:000008">
    <property type="entry name" value="Cystathionine gamma-synthase"/>
    <property type="match status" value="1"/>
</dbReference>
<dbReference type="FunFam" id="3.40.640.10:FF:000046">
    <property type="entry name" value="Cystathionine gamma-lyase"/>
    <property type="match status" value="1"/>
</dbReference>
<evidence type="ECO:0000256" key="10">
    <source>
        <dbReference type="ARBA" id="ARBA00052699"/>
    </source>
</evidence>
<evidence type="ECO:0000256" key="2">
    <source>
        <dbReference type="ARBA" id="ARBA00008667"/>
    </source>
</evidence>
<evidence type="ECO:0000313" key="14">
    <source>
        <dbReference type="Proteomes" id="UP000199695"/>
    </source>
</evidence>
<dbReference type="AlphaFoldDB" id="A0A1H8BFT3"/>
<dbReference type="Gene3D" id="3.40.640.10">
    <property type="entry name" value="Type I PLP-dependent aspartate aminotransferase-like (Major domain)"/>
    <property type="match status" value="1"/>
</dbReference>
<dbReference type="Pfam" id="PF01053">
    <property type="entry name" value="Cys_Met_Meta_PP"/>
    <property type="match status" value="1"/>
</dbReference>
<dbReference type="InterPro" id="IPR015424">
    <property type="entry name" value="PyrdxlP-dep_Trfase"/>
</dbReference>
<evidence type="ECO:0000256" key="3">
    <source>
        <dbReference type="ARBA" id="ARBA00012222"/>
    </source>
</evidence>
<keyword evidence="14" id="KW-1185">Reference proteome</keyword>
<evidence type="ECO:0000256" key="5">
    <source>
        <dbReference type="ARBA" id="ARBA00022898"/>
    </source>
</evidence>
<dbReference type="GO" id="GO:0018826">
    <property type="term" value="F:methionine gamma-lyase activity"/>
    <property type="evidence" value="ECO:0007669"/>
    <property type="project" value="UniProtKB-EC"/>
</dbReference>
<evidence type="ECO:0000256" key="4">
    <source>
        <dbReference type="ARBA" id="ARBA00019040"/>
    </source>
</evidence>
<dbReference type="InterPro" id="IPR054542">
    <property type="entry name" value="Cys_met_metab_PP"/>
</dbReference>
<comment type="cofactor">
    <cofactor evidence="1 12">
        <name>pyridoxal 5'-phosphate</name>
        <dbReference type="ChEBI" id="CHEBI:597326"/>
    </cofactor>
</comment>
<gene>
    <name evidence="13" type="ORF">SAMN05444955_102160</name>
</gene>
<comment type="catalytic activity">
    <reaction evidence="9">
        <text>L-homocysteine + H2O = 2-oxobutanoate + hydrogen sulfide + NH4(+) + H(+)</text>
        <dbReference type="Rhea" id="RHEA:14501"/>
        <dbReference type="ChEBI" id="CHEBI:15377"/>
        <dbReference type="ChEBI" id="CHEBI:15378"/>
        <dbReference type="ChEBI" id="CHEBI:16763"/>
        <dbReference type="ChEBI" id="CHEBI:28938"/>
        <dbReference type="ChEBI" id="CHEBI:29919"/>
        <dbReference type="ChEBI" id="CHEBI:58199"/>
        <dbReference type="EC" id="4.4.1.2"/>
    </reaction>
    <physiologicalReaction direction="left-to-right" evidence="9">
        <dbReference type="Rhea" id="RHEA:14502"/>
    </physiologicalReaction>
</comment>
<dbReference type="PROSITE" id="PS00868">
    <property type="entry name" value="CYS_MET_METAB_PP"/>
    <property type="match status" value="1"/>
</dbReference>
<dbReference type="STRING" id="1173111.SAMN05444955_102160"/>
<dbReference type="GO" id="GO:0005737">
    <property type="term" value="C:cytoplasm"/>
    <property type="evidence" value="ECO:0007669"/>
    <property type="project" value="TreeGrafter"/>
</dbReference>
<dbReference type="GO" id="GO:0019346">
    <property type="term" value="P:transsulfuration"/>
    <property type="evidence" value="ECO:0007669"/>
    <property type="project" value="InterPro"/>
</dbReference>